<dbReference type="PANTHER" id="PTHR43142">
    <property type="entry name" value="CARBOXYLIC ESTER HYDROLASE"/>
    <property type="match status" value="1"/>
</dbReference>
<evidence type="ECO:0000256" key="2">
    <source>
        <dbReference type="ARBA" id="ARBA00022801"/>
    </source>
</evidence>
<accession>A0AAD5UW36</accession>
<reference evidence="5" key="1">
    <citation type="submission" date="2022-07" db="EMBL/GenBank/DDBJ databases">
        <title>Genome Sequence of Physisporinus lineatus.</title>
        <authorList>
            <person name="Buettner E."/>
        </authorList>
    </citation>
    <scope>NUCLEOTIDE SEQUENCE</scope>
    <source>
        <strain evidence="5">VT162</strain>
    </source>
</reference>
<protein>
    <recommendedName>
        <fullName evidence="3">Carboxylic ester hydrolase</fullName>
        <ecNumber evidence="3">3.1.1.-</ecNumber>
    </recommendedName>
</protein>
<name>A0AAD5UW36_9APHY</name>
<sequence>MWDFPRNPPHSKQNGIHRRRFPDSSVRDLLEDISAVAVILVPCSRSLPALCTQTAGPTASPDNNLLVQTTSQDLTITGFRNQRSFRFLGIPYANKPERFTYSTPFTGSRTINATRFGSQCVQVGVPSGSEDCLFLNIFTPLLPRGPLPKSDLKAVMFWIHGGAFTGGTGSDPTFDGGNMASRGDVVVVTINYRLSTLGFLALADGKTNGNFGFADQILALDWVKEHISAFGGDPDRITVFGQSAGAASVRALLASPKAFGKFAAAIPMSNLAGSNFASTYSFYFTIPEEVSLAVNPILSETGCKTATDQLACLREFDAQALISLPDTAKFLVVDGTFLTSTQLPLNGSGPVANVHTMSGFMRDDGAAFIGFPSSSNISQALAQDFLPQNVTGSSLFPVPAGSNGTLNAFNVTARVTTDVEFRCLDQATIVAGVQHDLFKSTWFYEFNRSYQTSPGFDPNFPTCEAPIDAAHPLGDTSQEYFKCHSGELFYVFGTLPSTSTRPYRDDQDLPFMRQMLDTWTSFARTFDPNPDPGFLRARGFTDVAEHFAKQPKWEKVTKNNLQKAPMRQLQFDSLMAPFKDADQCSFLGFPLNFFT</sequence>
<evidence type="ECO:0000259" key="4">
    <source>
        <dbReference type="Pfam" id="PF00135"/>
    </source>
</evidence>
<organism evidence="5 6">
    <name type="scientific">Meripilus lineatus</name>
    <dbReference type="NCBI Taxonomy" id="2056292"/>
    <lineage>
        <taxon>Eukaryota</taxon>
        <taxon>Fungi</taxon>
        <taxon>Dikarya</taxon>
        <taxon>Basidiomycota</taxon>
        <taxon>Agaricomycotina</taxon>
        <taxon>Agaricomycetes</taxon>
        <taxon>Polyporales</taxon>
        <taxon>Meripilaceae</taxon>
        <taxon>Meripilus</taxon>
    </lineage>
</organism>
<keyword evidence="6" id="KW-1185">Reference proteome</keyword>
<dbReference type="GO" id="GO:0016787">
    <property type="term" value="F:hydrolase activity"/>
    <property type="evidence" value="ECO:0007669"/>
    <property type="project" value="UniProtKB-KW"/>
</dbReference>
<dbReference type="InterPro" id="IPR002018">
    <property type="entry name" value="CarbesteraseB"/>
</dbReference>
<dbReference type="PROSITE" id="PS00941">
    <property type="entry name" value="CARBOXYLESTERASE_B_2"/>
    <property type="match status" value="1"/>
</dbReference>
<proteinExistence type="inferred from homology"/>
<evidence type="ECO:0000313" key="6">
    <source>
        <dbReference type="Proteomes" id="UP001212997"/>
    </source>
</evidence>
<dbReference type="InterPro" id="IPR019826">
    <property type="entry name" value="Carboxylesterase_B_AS"/>
</dbReference>
<dbReference type="InterPro" id="IPR029058">
    <property type="entry name" value="AB_hydrolase_fold"/>
</dbReference>
<comment type="similarity">
    <text evidence="1 3">Belongs to the type-B carboxylesterase/lipase family.</text>
</comment>
<dbReference type="EMBL" id="JANAWD010000834">
    <property type="protein sequence ID" value="KAJ3475573.1"/>
    <property type="molecule type" value="Genomic_DNA"/>
</dbReference>
<dbReference type="Pfam" id="PF00135">
    <property type="entry name" value="COesterase"/>
    <property type="match status" value="1"/>
</dbReference>
<dbReference type="Proteomes" id="UP001212997">
    <property type="component" value="Unassembled WGS sequence"/>
</dbReference>
<gene>
    <name evidence="5" type="ORF">NLI96_g11752</name>
</gene>
<dbReference type="InterPro" id="IPR019819">
    <property type="entry name" value="Carboxylesterase_B_CS"/>
</dbReference>
<dbReference type="SUPFAM" id="SSF53474">
    <property type="entry name" value="alpha/beta-Hydrolases"/>
    <property type="match status" value="1"/>
</dbReference>
<keyword evidence="2 3" id="KW-0378">Hydrolase</keyword>
<dbReference type="PANTHER" id="PTHR43142:SF3">
    <property type="entry name" value="PUTATIVE (AFU_ORTHOLOGUE AFUA_3G09070)-RELATED"/>
    <property type="match status" value="1"/>
</dbReference>
<dbReference type="EC" id="3.1.1.-" evidence="3"/>
<evidence type="ECO:0000256" key="1">
    <source>
        <dbReference type="ARBA" id="ARBA00005964"/>
    </source>
</evidence>
<evidence type="ECO:0000256" key="3">
    <source>
        <dbReference type="RuleBase" id="RU361235"/>
    </source>
</evidence>
<dbReference type="AlphaFoldDB" id="A0AAD5UW36"/>
<feature type="domain" description="Carboxylesterase type B" evidence="4">
    <location>
        <begin position="83"/>
        <end position="562"/>
    </location>
</feature>
<dbReference type="PROSITE" id="PS00122">
    <property type="entry name" value="CARBOXYLESTERASE_B_1"/>
    <property type="match status" value="1"/>
</dbReference>
<evidence type="ECO:0000313" key="5">
    <source>
        <dbReference type="EMBL" id="KAJ3475573.1"/>
    </source>
</evidence>
<comment type="caution">
    <text evidence="5">The sequence shown here is derived from an EMBL/GenBank/DDBJ whole genome shotgun (WGS) entry which is preliminary data.</text>
</comment>
<dbReference type="Gene3D" id="3.40.50.1820">
    <property type="entry name" value="alpha/beta hydrolase"/>
    <property type="match status" value="1"/>
</dbReference>